<feature type="region of interest" description="Disordered" evidence="1">
    <location>
        <begin position="91"/>
        <end position="119"/>
    </location>
</feature>
<sequence length="338" mass="37767">MADRKRSGSPIEGRTPKKPRGHEEDADSVQKNANDSSPAPEAEDQQEDRELEEPQQEEQERDEATAPAPVFVSIALGSDAANGVASATLVAPRGHDNTNSQQGNGTSHHDHPNNSLNPRYPLGTAASRFWTACWDTLIDTIVEGPDAYDASEPSDHHDLRAIMAHPALSVSKPILKFAYKQRERVNMFEEFMWDPTQGFDTPPGVASLLFHVNFTFDVDLNDGNARDYGLHWELVDDVKTTFSDLRTAIFTIVFSNDVEAFIESGKAPVSKRFRQVRMFLRRVVMSLRDDFPHLKHKYVAVEDSVSGSVVNSDKCKTGDNNITIAQRILQKRGLYVEF</sequence>
<dbReference type="AlphaFoldDB" id="A0AAV9JF05"/>
<dbReference type="EMBL" id="JAVFHQ010000029">
    <property type="protein sequence ID" value="KAK4543776.1"/>
    <property type="molecule type" value="Genomic_DNA"/>
</dbReference>
<organism evidence="2 3">
    <name type="scientific">Oleoguttula mirabilis</name>
    <dbReference type="NCBI Taxonomy" id="1507867"/>
    <lineage>
        <taxon>Eukaryota</taxon>
        <taxon>Fungi</taxon>
        <taxon>Dikarya</taxon>
        <taxon>Ascomycota</taxon>
        <taxon>Pezizomycotina</taxon>
        <taxon>Dothideomycetes</taxon>
        <taxon>Dothideomycetidae</taxon>
        <taxon>Mycosphaerellales</taxon>
        <taxon>Teratosphaeriaceae</taxon>
        <taxon>Oleoguttula</taxon>
    </lineage>
</organism>
<evidence type="ECO:0000313" key="3">
    <source>
        <dbReference type="Proteomes" id="UP001324427"/>
    </source>
</evidence>
<accession>A0AAV9JF05</accession>
<proteinExistence type="predicted"/>
<gene>
    <name evidence="2" type="ORF">LTR36_004809</name>
</gene>
<evidence type="ECO:0000313" key="2">
    <source>
        <dbReference type="EMBL" id="KAK4543776.1"/>
    </source>
</evidence>
<comment type="caution">
    <text evidence="2">The sequence shown here is derived from an EMBL/GenBank/DDBJ whole genome shotgun (WGS) entry which is preliminary data.</text>
</comment>
<evidence type="ECO:0000256" key="1">
    <source>
        <dbReference type="SAM" id="MobiDB-lite"/>
    </source>
</evidence>
<protein>
    <submittedName>
        <fullName evidence="2">Uncharacterized protein</fullName>
    </submittedName>
</protein>
<reference evidence="2 3" key="1">
    <citation type="submission" date="2021-11" db="EMBL/GenBank/DDBJ databases">
        <title>Black yeast isolated from Biological Soil Crust.</title>
        <authorList>
            <person name="Kurbessoian T."/>
        </authorList>
    </citation>
    <scope>NUCLEOTIDE SEQUENCE [LARGE SCALE GENOMIC DNA]</scope>
    <source>
        <strain evidence="2 3">CCFEE 5522</strain>
    </source>
</reference>
<feature type="compositionally biased region" description="Polar residues" evidence="1">
    <location>
        <begin position="97"/>
        <end position="106"/>
    </location>
</feature>
<keyword evidence="3" id="KW-1185">Reference proteome</keyword>
<dbReference type="Proteomes" id="UP001324427">
    <property type="component" value="Unassembled WGS sequence"/>
</dbReference>
<feature type="region of interest" description="Disordered" evidence="1">
    <location>
        <begin position="1"/>
        <end position="66"/>
    </location>
</feature>
<name>A0AAV9JF05_9PEZI</name>
<feature type="compositionally biased region" description="Acidic residues" evidence="1">
    <location>
        <begin position="41"/>
        <end position="61"/>
    </location>
</feature>